<dbReference type="CDD" id="cd21865">
    <property type="entry name" value="DEUBAD_NFRKB"/>
    <property type="match status" value="1"/>
</dbReference>
<feature type="region of interest" description="Disordered" evidence="1">
    <location>
        <begin position="176"/>
        <end position="217"/>
    </location>
</feature>
<feature type="compositionally biased region" description="Basic and acidic residues" evidence="1">
    <location>
        <begin position="203"/>
        <end position="217"/>
    </location>
</feature>
<name>C1E3D4_MICCC</name>
<gene>
    <name evidence="2" type="ORF">MICPUN_57642</name>
</gene>
<feature type="region of interest" description="Disordered" evidence="1">
    <location>
        <begin position="277"/>
        <end position="330"/>
    </location>
</feature>
<dbReference type="OMA" id="GAHEYET"/>
<dbReference type="InParanoid" id="C1E3D4"/>
<evidence type="ECO:0000256" key="1">
    <source>
        <dbReference type="SAM" id="MobiDB-lite"/>
    </source>
</evidence>
<dbReference type="Proteomes" id="UP000002009">
    <property type="component" value="Chromosome 4"/>
</dbReference>
<dbReference type="KEGG" id="mis:MICPUN_57642"/>
<proteinExistence type="predicted"/>
<reference evidence="2 3" key="1">
    <citation type="journal article" date="2009" name="Science">
        <title>Green evolution and dynamic adaptations revealed by genomes of the marine picoeukaryotes Micromonas.</title>
        <authorList>
            <person name="Worden A.Z."/>
            <person name="Lee J.H."/>
            <person name="Mock T."/>
            <person name="Rouze P."/>
            <person name="Simmons M.P."/>
            <person name="Aerts A.L."/>
            <person name="Allen A.E."/>
            <person name="Cuvelier M.L."/>
            <person name="Derelle E."/>
            <person name="Everett M.V."/>
            <person name="Foulon E."/>
            <person name="Grimwood J."/>
            <person name="Gundlach H."/>
            <person name="Henrissat B."/>
            <person name="Napoli C."/>
            <person name="McDonald S.M."/>
            <person name="Parker M.S."/>
            <person name="Rombauts S."/>
            <person name="Salamov A."/>
            <person name="Von Dassow P."/>
            <person name="Badger J.H."/>
            <person name="Coutinho P.M."/>
            <person name="Demir E."/>
            <person name="Dubchak I."/>
            <person name="Gentemann C."/>
            <person name="Eikrem W."/>
            <person name="Gready J.E."/>
            <person name="John U."/>
            <person name="Lanier W."/>
            <person name="Lindquist E.A."/>
            <person name="Lucas S."/>
            <person name="Mayer K.F."/>
            <person name="Moreau H."/>
            <person name="Not F."/>
            <person name="Otillar R."/>
            <person name="Panaud O."/>
            <person name="Pangilinan J."/>
            <person name="Paulsen I."/>
            <person name="Piegu B."/>
            <person name="Poliakov A."/>
            <person name="Robbens S."/>
            <person name="Schmutz J."/>
            <person name="Toulza E."/>
            <person name="Wyss T."/>
            <person name="Zelensky A."/>
            <person name="Zhou K."/>
            <person name="Armbrust E.V."/>
            <person name="Bhattacharya D."/>
            <person name="Goodenough U.W."/>
            <person name="Van de Peer Y."/>
            <person name="Grigoriev I.V."/>
        </authorList>
    </citation>
    <scope>NUCLEOTIDE SEQUENCE [LARGE SCALE GENOMIC DNA]</scope>
    <source>
        <strain evidence="3">RCC299 / NOUM17</strain>
    </source>
</reference>
<accession>C1E3D4</accession>
<organism evidence="2 3">
    <name type="scientific">Micromonas commoda (strain RCC299 / NOUM17 / CCMP2709)</name>
    <name type="common">Picoplanktonic green alga</name>
    <dbReference type="NCBI Taxonomy" id="296587"/>
    <lineage>
        <taxon>Eukaryota</taxon>
        <taxon>Viridiplantae</taxon>
        <taxon>Chlorophyta</taxon>
        <taxon>Mamiellophyceae</taxon>
        <taxon>Mamiellales</taxon>
        <taxon>Mamiellaceae</taxon>
        <taxon>Micromonas</taxon>
    </lineage>
</organism>
<keyword evidence="3" id="KW-1185">Reference proteome</keyword>
<feature type="compositionally biased region" description="Basic and acidic residues" evidence="1">
    <location>
        <begin position="176"/>
        <end position="191"/>
    </location>
</feature>
<dbReference type="AlphaFoldDB" id="C1E3D4"/>
<protein>
    <submittedName>
        <fullName evidence="2">Uncharacterized protein</fullName>
    </submittedName>
</protein>
<evidence type="ECO:0000313" key="3">
    <source>
        <dbReference type="Proteomes" id="UP000002009"/>
    </source>
</evidence>
<dbReference type="RefSeq" id="XP_002501656.1">
    <property type="nucleotide sequence ID" value="XM_002501610.1"/>
</dbReference>
<sequence>MAADTALEWIEGGGLSFTVPAAMLDPSVPMSSVLSARTWQEQLSADERASLRRFLPDPTASEEDVRALVAALFGDGDGDGDGGGDTHVNMHFGNPAERVWREIQARERDPEVMAHRNAIGVVERGAHELEVRLHHARVARAGMGMLRKFRDADADAAGGGDGGGVTREDRLRAWHRREATPEPDRSHRVGGSDEDDSSNDETATGRDEVAASEEAAKRAMRVAMEAADAASKLAATSGGPGAMAALRAAETAMAAAEAAAAEARRARTRWIEGGGAAGGNTAVHGARRSSIGKGGVRASAEKKPKVANPHSMRVDGPIGLNRKFSTNEDW</sequence>
<dbReference type="EMBL" id="CP001325">
    <property type="protein sequence ID" value="ACO62914.1"/>
    <property type="molecule type" value="Genomic_DNA"/>
</dbReference>
<dbReference type="GeneID" id="8242564"/>
<evidence type="ECO:0000313" key="2">
    <source>
        <dbReference type="EMBL" id="ACO62914.1"/>
    </source>
</evidence>